<feature type="transmembrane region" description="Helical" evidence="1">
    <location>
        <begin position="5"/>
        <end position="24"/>
    </location>
</feature>
<comment type="caution">
    <text evidence="2">The sequence shown here is derived from an EMBL/GenBank/DDBJ whole genome shotgun (WGS) entry which is preliminary data.</text>
</comment>
<accession>A0A845DN26</accession>
<evidence type="ECO:0000313" key="2">
    <source>
        <dbReference type="EMBL" id="MYL18816.1"/>
    </source>
</evidence>
<feature type="transmembrane region" description="Helical" evidence="1">
    <location>
        <begin position="71"/>
        <end position="91"/>
    </location>
</feature>
<keyword evidence="1" id="KW-1133">Transmembrane helix</keyword>
<gene>
    <name evidence="2" type="ORF">GLW04_02875</name>
</gene>
<proteinExistence type="predicted"/>
<dbReference type="EMBL" id="WMET01000001">
    <property type="protein sequence ID" value="MYL18816.1"/>
    <property type="molecule type" value="Genomic_DNA"/>
</dbReference>
<dbReference type="OrthoDB" id="2721142at2"/>
<keyword evidence="1" id="KW-0472">Membrane</keyword>
<feature type="transmembrane region" description="Helical" evidence="1">
    <location>
        <begin position="100"/>
        <end position="121"/>
    </location>
</feature>
<dbReference type="Proteomes" id="UP000460949">
    <property type="component" value="Unassembled WGS sequence"/>
</dbReference>
<protein>
    <submittedName>
        <fullName evidence="2">DUF4306 domain-containing protein</fullName>
    </submittedName>
</protein>
<feature type="transmembrane region" description="Helical" evidence="1">
    <location>
        <begin position="127"/>
        <end position="148"/>
    </location>
</feature>
<sequence length="155" mass="17259">MYRSFVVCVLLSVVFIFSALVSWYEGSALLDKSWEWAHSAPFSQMINGEVMGEEQIVQLDYFVYAAKFRPLFPMLMFSSFILLVLAVGSILTKGRWKGSMVLLALLGVGLFAFSFLSYASSTLGGQVFFYFGIAAGMFAVGSALLMYVRFGRRTV</sequence>
<keyword evidence="1" id="KW-0812">Transmembrane</keyword>
<dbReference type="RefSeq" id="WP_160835258.1">
    <property type="nucleotide sequence ID" value="NZ_WMET01000001.1"/>
</dbReference>
<evidence type="ECO:0000313" key="3">
    <source>
        <dbReference type="Proteomes" id="UP000460949"/>
    </source>
</evidence>
<dbReference type="InterPro" id="IPR025440">
    <property type="entry name" value="DUF4306"/>
</dbReference>
<evidence type="ECO:0000256" key="1">
    <source>
        <dbReference type="SAM" id="Phobius"/>
    </source>
</evidence>
<reference evidence="2 3" key="1">
    <citation type="submission" date="2019-11" db="EMBL/GenBank/DDBJ databases">
        <title>Genome sequences of 17 halophilic strains isolated from different environments.</title>
        <authorList>
            <person name="Furrow R.E."/>
        </authorList>
    </citation>
    <scope>NUCLEOTIDE SEQUENCE [LARGE SCALE GENOMIC DNA]</scope>
    <source>
        <strain evidence="2 3">22511_23_Filter</strain>
    </source>
</reference>
<dbReference type="Pfam" id="PF14154">
    <property type="entry name" value="DUF4306"/>
    <property type="match status" value="1"/>
</dbReference>
<organism evidence="2 3">
    <name type="scientific">Halobacillus litoralis</name>
    <dbReference type="NCBI Taxonomy" id="45668"/>
    <lineage>
        <taxon>Bacteria</taxon>
        <taxon>Bacillati</taxon>
        <taxon>Bacillota</taxon>
        <taxon>Bacilli</taxon>
        <taxon>Bacillales</taxon>
        <taxon>Bacillaceae</taxon>
        <taxon>Halobacillus</taxon>
    </lineage>
</organism>
<dbReference type="AlphaFoldDB" id="A0A845DN26"/>
<name>A0A845DN26_9BACI</name>